<keyword evidence="4" id="KW-1185">Reference proteome</keyword>
<dbReference type="Proteomes" id="UP001334248">
    <property type="component" value="Unassembled WGS sequence"/>
</dbReference>
<dbReference type="InterPro" id="IPR018712">
    <property type="entry name" value="Tle1-like_cat"/>
</dbReference>
<organism evidence="3 4">
    <name type="scientific">Knufia obscura</name>
    <dbReference type="NCBI Taxonomy" id="1635080"/>
    <lineage>
        <taxon>Eukaryota</taxon>
        <taxon>Fungi</taxon>
        <taxon>Dikarya</taxon>
        <taxon>Ascomycota</taxon>
        <taxon>Pezizomycotina</taxon>
        <taxon>Eurotiomycetes</taxon>
        <taxon>Chaetothyriomycetidae</taxon>
        <taxon>Chaetothyriales</taxon>
        <taxon>Trichomeriaceae</taxon>
        <taxon>Knufia</taxon>
    </lineage>
</organism>
<comment type="caution">
    <text evidence="3">The sequence shown here is derived from an EMBL/GenBank/DDBJ whole genome shotgun (WGS) entry which is preliminary data.</text>
</comment>
<protein>
    <recommendedName>
        <fullName evidence="2">T6SS Phospholipase effector Tle1-like catalytic domain-containing protein</fullName>
    </recommendedName>
</protein>
<dbReference type="Pfam" id="PF09994">
    <property type="entry name" value="T6SS_Tle1-like_cat"/>
    <property type="match status" value="1"/>
</dbReference>
<dbReference type="PANTHER" id="PTHR33840:SF1">
    <property type="entry name" value="TLE1 PHOSPHOLIPASE DOMAIN-CONTAINING PROTEIN"/>
    <property type="match status" value="1"/>
</dbReference>
<reference evidence="3 4" key="1">
    <citation type="journal article" date="2023" name="Res Sq">
        <title>Genomic and morphological characterization of Knufia obscura isolated from the Mars 2020 spacecraft assembly facility.</title>
        <authorList>
            <person name="Chander A.M."/>
            <person name="Teixeira M.M."/>
            <person name="Singh N.K."/>
            <person name="Williams M.P."/>
            <person name="Parker C.W."/>
            <person name="Leo P."/>
            <person name="Stajich J.E."/>
            <person name="Torok T."/>
            <person name="Tighe S."/>
            <person name="Mason C.E."/>
            <person name="Venkateswaran K."/>
        </authorList>
    </citation>
    <scope>NUCLEOTIDE SEQUENCE [LARGE SCALE GENOMIC DNA]</scope>
    <source>
        <strain evidence="3 4">CCFEE 5817</strain>
    </source>
</reference>
<dbReference type="InterPro" id="IPR029058">
    <property type="entry name" value="AB_hydrolase_fold"/>
</dbReference>
<evidence type="ECO:0000256" key="1">
    <source>
        <dbReference type="SAM" id="MobiDB-lite"/>
    </source>
</evidence>
<accession>A0ABR0S3F8</accession>
<dbReference type="SUPFAM" id="SSF53474">
    <property type="entry name" value="alpha/beta-Hydrolases"/>
    <property type="match status" value="1"/>
</dbReference>
<dbReference type="RefSeq" id="XP_064735108.1">
    <property type="nucleotide sequence ID" value="XM_064869611.1"/>
</dbReference>
<feature type="compositionally biased region" description="Polar residues" evidence="1">
    <location>
        <begin position="589"/>
        <end position="602"/>
    </location>
</feature>
<dbReference type="EMBL" id="JAVHJV010000001">
    <property type="protein sequence ID" value="KAK5947018.1"/>
    <property type="molecule type" value="Genomic_DNA"/>
</dbReference>
<evidence type="ECO:0000259" key="2">
    <source>
        <dbReference type="Pfam" id="PF09994"/>
    </source>
</evidence>
<feature type="domain" description="T6SS Phospholipase effector Tle1-like catalytic" evidence="2">
    <location>
        <begin position="12"/>
        <end position="315"/>
    </location>
</feature>
<sequence length="608" mass="67787">MAANTRPTAPKKRLVICMDGTGNTCIKNNEPQTNVVRLGRCIADVGRDGSTQQVYYHYGIGTSSTIGGNLVDSAIGSGLDERLLHAYHYICLNFSNPSDEIYLVGFSRGAYTAYVLAAFLCRVGLLTKPGLSHMNDLYEIWQISRGFDFRDTTKDLDERLATVDSLAGEVDTESLDRVKTAMKQTASDSEGKVSSLDEALNSLHESNLIRRGIRVEACILWDTVSALAVPMPRGIKPWRKKEFDFVNRAMPQGINNIFHALSLNEKRRDFLPVVFSRPPEGTNLRQCWFLGVHSNVGGSTEDIALSNVSLGWMWTQLTMCTRLQFDHKHIARLVAPSHITDQLATSYQLALRKGPPDAARVCDLLENMMQEDTSRFRKGKIDDSYTPLYKISGAKPRTIETFFKVLRPSNWTTAPSPAATDSSQVRTRDRSSDYQAIHMSVRLMLGKNWSNATCPVLSDYEPQFDADIASMVWRNKAEADVFADDPSRLLSGMHEDKVSLHELALMKLWYVAEKTAITNERTLRAGLQKAIEATVRQHGLKRKVPEPGRDSGNDSTLISFLYPLMEKAGTSTLSLPHVESEREAEDSTGLAQVTSQSQSAVENTRPRE</sequence>
<feature type="region of interest" description="Disordered" evidence="1">
    <location>
        <begin position="575"/>
        <end position="608"/>
    </location>
</feature>
<name>A0ABR0S3F8_9EURO</name>
<evidence type="ECO:0000313" key="4">
    <source>
        <dbReference type="Proteomes" id="UP001334248"/>
    </source>
</evidence>
<gene>
    <name evidence="3" type="ORF">PMZ80_001164</name>
</gene>
<dbReference type="GeneID" id="89994613"/>
<proteinExistence type="predicted"/>
<dbReference type="PANTHER" id="PTHR33840">
    <property type="match status" value="1"/>
</dbReference>
<evidence type="ECO:0000313" key="3">
    <source>
        <dbReference type="EMBL" id="KAK5947018.1"/>
    </source>
</evidence>